<evidence type="ECO:0000256" key="1">
    <source>
        <dbReference type="PIRSR" id="PIRSR001359-1"/>
    </source>
</evidence>
<reference evidence="4 5" key="1">
    <citation type="submission" date="2018-08" db="EMBL/GenBank/DDBJ databases">
        <title>A genome reference for cultivated species of the human gut microbiota.</title>
        <authorList>
            <person name="Zou Y."/>
            <person name="Xue W."/>
            <person name="Luo G."/>
        </authorList>
    </citation>
    <scope>NUCLEOTIDE SEQUENCE [LARGE SCALE GENOMIC DNA]</scope>
    <source>
        <strain evidence="4 5">TF08-11</strain>
    </source>
</reference>
<dbReference type="Gene3D" id="3.20.20.70">
    <property type="entry name" value="Aldolase class I"/>
    <property type="match status" value="1"/>
</dbReference>
<name>A0A3E3DU65_9FIRM</name>
<comment type="caution">
    <text evidence="4">The sequence shown here is derived from an EMBL/GenBank/DDBJ whole genome shotgun (WGS) entry which is preliminary data.</text>
</comment>
<dbReference type="PANTHER" id="PTHR30304:SF0">
    <property type="entry name" value="D-TAGATOSE-1,6-BISPHOSPHATE ALDOLASE SUBUNIT GATY-RELATED"/>
    <property type="match status" value="1"/>
</dbReference>
<feature type="binding site" evidence="2">
    <location>
        <position position="187"/>
    </location>
    <ligand>
        <name>dihydroxyacetone phosphate</name>
        <dbReference type="ChEBI" id="CHEBI:57642"/>
    </ligand>
</feature>
<organism evidence="4 5">
    <name type="scientific">Faecalicoccus pleomorphus</name>
    <dbReference type="NCBI Taxonomy" id="1323"/>
    <lineage>
        <taxon>Bacteria</taxon>
        <taxon>Bacillati</taxon>
        <taxon>Bacillota</taxon>
        <taxon>Erysipelotrichia</taxon>
        <taxon>Erysipelotrichales</taxon>
        <taxon>Erysipelotrichaceae</taxon>
        <taxon>Faecalicoccus</taxon>
    </lineage>
</organism>
<dbReference type="SUPFAM" id="SSF51569">
    <property type="entry name" value="Aldolase"/>
    <property type="match status" value="1"/>
</dbReference>
<dbReference type="RefSeq" id="WP_117447262.1">
    <property type="nucleotide sequence ID" value="NZ_CALCIP010000032.1"/>
</dbReference>
<evidence type="ECO:0000313" key="5">
    <source>
        <dbReference type="Proteomes" id="UP000260721"/>
    </source>
</evidence>
<dbReference type="NCBIfam" id="TIGR00167">
    <property type="entry name" value="cbbA"/>
    <property type="match status" value="1"/>
</dbReference>
<feature type="binding site" evidence="3">
    <location>
        <position position="186"/>
    </location>
    <ligand>
        <name>Zn(2+)</name>
        <dbReference type="ChEBI" id="CHEBI:29105"/>
        <label>1</label>
        <note>catalytic</note>
    </ligand>
</feature>
<comment type="cofactor">
    <cofactor evidence="3">
        <name>Zn(2+)</name>
        <dbReference type="ChEBI" id="CHEBI:29105"/>
    </cofactor>
    <text evidence="3">Binds 2 Zn(2+) ions per subunit. One is catalytic and the other provides a structural contribution.</text>
</comment>
<dbReference type="PIRSF" id="PIRSF001359">
    <property type="entry name" value="F_bP_aldolase_II"/>
    <property type="match status" value="1"/>
</dbReference>
<dbReference type="Proteomes" id="UP000260721">
    <property type="component" value="Unassembled WGS sequence"/>
</dbReference>
<feature type="binding site" evidence="3">
    <location>
        <position position="105"/>
    </location>
    <ligand>
        <name>Zn(2+)</name>
        <dbReference type="ChEBI" id="CHEBI:29105"/>
        <label>2</label>
    </ligand>
</feature>
<evidence type="ECO:0000256" key="3">
    <source>
        <dbReference type="PIRSR" id="PIRSR001359-3"/>
    </source>
</evidence>
<dbReference type="InterPro" id="IPR050246">
    <property type="entry name" value="Class_II_FBP_aldolase"/>
</dbReference>
<accession>A0A3E3DU65</accession>
<evidence type="ECO:0000313" key="4">
    <source>
        <dbReference type="EMBL" id="RGD72827.1"/>
    </source>
</evidence>
<dbReference type="PANTHER" id="PTHR30304">
    <property type="entry name" value="D-TAGATOSE-1,6-BISPHOSPHATE ALDOLASE"/>
    <property type="match status" value="1"/>
</dbReference>
<dbReference type="InterPro" id="IPR013785">
    <property type="entry name" value="Aldolase_TIM"/>
</dbReference>
<feature type="active site" description="Proton donor" evidence="1">
    <location>
        <position position="83"/>
    </location>
</feature>
<protein>
    <submittedName>
        <fullName evidence="4">Class II fructose-bisphosphate aldolase</fullName>
    </submittedName>
</protein>
<dbReference type="AlphaFoldDB" id="A0A3E3DU65"/>
<feature type="binding site" evidence="3">
    <location>
        <position position="214"/>
    </location>
    <ligand>
        <name>Zn(2+)</name>
        <dbReference type="ChEBI" id="CHEBI:29105"/>
        <label>1</label>
        <note>catalytic</note>
    </ligand>
</feature>
<dbReference type="GO" id="GO:0005975">
    <property type="term" value="P:carbohydrate metabolic process"/>
    <property type="evidence" value="ECO:0007669"/>
    <property type="project" value="InterPro"/>
</dbReference>
<sequence length="283" mass="31367">MLVGLDKVLEYAEMNKTAIGAFNVACYEHIEAILRAAEKLNVPVILSFAQTHEENHIAYLDEMGPLMVLKAKESKVPVAVHLDHGIDLAYLKEALDLGFTSIMFDGSSLPFDTNVEKTKEAVKLAKEYGVCIEAEIGKMAGITLNNQGITENRKSSRSNYTDPQEAKKFVELTDVDCLAASFGTVHGKYFSEPHLDFELVSEIYHETKVPVVMHGGSGVSKEDYKKVIESGVRKINYYTYMDMAGANAIKNADFSIFADASNIAKEAMMQDVAKAMKIFNRME</sequence>
<evidence type="ECO:0000256" key="2">
    <source>
        <dbReference type="PIRSR" id="PIRSR001359-2"/>
    </source>
</evidence>
<dbReference type="EMBL" id="QUSK01000039">
    <property type="protein sequence ID" value="RGD72827.1"/>
    <property type="molecule type" value="Genomic_DNA"/>
</dbReference>
<dbReference type="InterPro" id="IPR000771">
    <property type="entry name" value="FBA_II"/>
</dbReference>
<proteinExistence type="predicted"/>
<feature type="binding site" evidence="2">
    <location>
        <begin position="236"/>
        <end position="239"/>
    </location>
    <ligand>
        <name>dihydroxyacetone phosphate</name>
        <dbReference type="ChEBI" id="CHEBI:57642"/>
    </ligand>
</feature>
<dbReference type="GO" id="GO:0016832">
    <property type="term" value="F:aldehyde-lyase activity"/>
    <property type="evidence" value="ECO:0007669"/>
    <property type="project" value="InterPro"/>
</dbReference>
<keyword evidence="3" id="KW-0479">Metal-binding</keyword>
<dbReference type="Pfam" id="PF01116">
    <property type="entry name" value="F_bP_aldolase"/>
    <property type="match status" value="1"/>
</dbReference>
<feature type="binding site" evidence="3">
    <location>
        <position position="84"/>
    </location>
    <ligand>
        <name>Zn(2+)</name>
        <dbReference type="ChEBI" id="CHEBI:29105"/>
        <label>1</label>
        <note>catalytic</note>
    </ligand>
</feature>
<feature type="binding site" evidence="3">
    <location>
        <position position="135"/>
    </location>
    <ligand>
        <name>Zn(2+)</name>
        <dbReference type="ChEBI" id="CHEBI:29105"/>
        <label>2</label>
    </ligand>
</feature>
<dbReference type="CDD" id="cd00947">
    <property type="entry name" value="TBP_aldolase_IIB"/>
    <property type="match status" value="1"/>
</dbReference>
<keyword evidence="3" id="KW-0862">Zinc</keyword>
<dbReference type="GO" id="GO:0008270">
    <property type="term" value="F:zinc ion binding"/>
    <property type="evidence" value="ECO:0007669"/>
    <property type="project" value="InterPro"/>
</dbReference>
<feature type="binding site" evidence="2">
    <location>
        <begin position="215"/>
        <end position="217"/>
    </location>
    <ligand>
        <name>dihydroxyacetone phosphate</name>
        <dbReference type="ChEBI" id="CHEBI:57642"/>
    </ligand>
</feature>
<gene>
    <name evidence="4" type="ORF">DXC78_12135</name>
</gene>